<comment type="caution">
    <text evidence="1">The sequence shown here is derived from an EMBL/GenBank/DDBJ whole genome shotgun (WGS) entry which is preliminary data.</text>
</comment>
<dbReference type="RefSeq" id="WP_346062957.1">
    <property type="nucleotide sequence ID" value="NZ_BAAADR010000013.1"/>
</dbReference>
<evidence type="ECO:0000313" key="1">
    <source>
        <dbReference type="EMBL" id="MFC7090887.1"/>
    </source>
</evidence>
<evidence type="ECO:0000313" key="2">
    <source>
        <dbReference type="Proteomes" id="UP001596411"/>
    </source>
</evidence>
<dbReference type="EMBL" id="JBHSZP010000029">
    <property type="protein sequence ID" value="MFC7090887.1"/>
    <property type="molecule type" value="Genomic_DNA"/>
</dbReference>
<protein>
    <recommendedName>
        <fullName evidence="3">DUF2559 domain-containing protein</fullName>
    </recommendedName>
</protein>
<evidence type="ECO:0008006" key="3">
    <source>
        <dbReference type="Google" id="ProtNLM"/>
    </source>
</evidence>
<dbReference type="Proteomes" id="UP001596411">
    <property type="component" value="Unassembled WGS sequence"/>
</dbReference>
<proteinExistence type="predicted"/>
<sequence length="74" mass="8489">MRTITHRFHVSAREAHALRSVSESPRFRERLRLREAAGYLANDRKAVVESPPATILAAQEEARRNVKPLGYDFD</sequence>
<accession>A0ABW2EY33</accession>
<reference evidence="2" key="1">
    <citation type="journal article" date="2019" name="Int. J. Syst. Evol. Microbiol.">
        <title>The Global Catalogue of Microorganisms (GCM) 10K type strain sequencing project: providing services to taxonomists for standard genome sequencing and annotation.</title>
        <authorList>
            <consortium name="The Broad Institute Genomics Platform"/>
            <consortium name="The Broad Institute Genome Sequencing Center for Infectious Disease"/>
            <person name="Wu L."/>
            <person name="Ma J."/>
        </authorList>
    </citation>
    <scope>NUCLEOTIDE SEQUENCE [LARGE SCALE GENOMIC DNA]</scope>
    <source>
        <strain evidence="2">CGMCC 1.13666</strain>
    </source>
</reference>
<gene>
    <name evidence="1" type="ORF">ACFQH5_15140</name>
</gene>
<keyword evidence="2" id="KW-1185">Reference proteome</keyword>
<organism evidence="1 2">
    <name type="scientific">Halomonas salifodinae</name>
    <dbReference type="NCBI Taxonomy" id="438745"/>
    <lineage>
        <taxon>Bacteria</taxon>
        <taxon>Pseudomonadati</taxon>
        <taxon>Pseudomonadota</taxon>
        <taxon>Gammaproteobacteria</taxon>
        <taxon>Oceanospirillales</taxon>
        <taxon>Halomonadaceae</taxon>
        <taxon>Halomonas</taxon>
    </lineage>
</organism>
<name>A0ABW2EY33_9GAMM</name>